<dbReference type="GO" id="GO:0051536">
    <property type="term" value="F:iron-sulfur cluster binding"/>
    <property type="evidence" value="ECO:0007669"/>
    <property type="project" value="UniProtKB-KW"/>
</dbReference>
<dbReference type="GO" id="GO:0046872">
    <property type="term" value="F:metal ion binding"/>
    <property type="evidence" value="ECO:0007669"/>
    <property type="project" value="UniProtKB-KW"/>
</dbReference>
<keyword evidence="7" id="KW-0411">Iron-sulfur</keyword>
<dbReference type="PANTHER" id="PTHR11472">
    <property type="entry name" value="DNA REPAIR DEAD HELICASE RAD3/XP-D SUBFAMILY MEMBER"/>
    <property type="match status" value="1"/>
</dbReference>
<name>A0A0K0DRH0_ANGCA</name>
<dbReference type="STRING" id="6313.A0A0K0DRH0"/>
<evidence type="ECO:0000256" key="6">
    <source>
        <dbReference type="ARBA" id="ARBA00023004"/>
    </source>
</evidence>
<dbReference type="GO" id="GO:1904430">
    <property type="term" value="P:negative regulation of t-circle formation"/>
    <property type="evidence" value="ECO:0007669"/>
    <property type="project" value="TreeGrafter"/>
</dbReference>
<dbReference type="GO" id="GO:0003678">
    <property type="term" value="F:DNA helicase activity"/>
    <property type="evidence" value="ECO:0007669"/>
    <property type="project" value="InterPro"/>
</dbReference>
<dbReference type="GO" id="GO:0090657">
    <property type="term" value="P:telomeric loop disassembly"/>
    <property type="evidence" value="ECO:0007669"/>
    <property type="project" value="TreeGrafter"/>
</dbReference>
<keyword evidence="4" id="KW-0347">Helicase</keyword>
<dbReference type="WBParaSite" id="ACAC_0001435901-mRNA-1">
    <property type="protein sequence ID" value="ACAC_0001435901-mRNA-1"/>
    <property type="gene ID" value="ACAC_0001435901"/>
</dbReference>
<dbReference type="Pfam" id="PF13307">
    <property type="entry name" value="Helicase_C_2"/>
    <property type="match status" value="1"/>
</dbReference>
<keyword evidence="9" id="KW-0413">Isomerase</keyword>
<proteinExistence type="predicted"/>
<dbReference type="GO" id="GO:0005524">
    <property type="term" value="F:ATP binding"/>
    <property type="evidence" value="ECO:0007669"/>
    <property type="project" value="UniProtKB-KW"/>
</dbReference>
<evidence type="ECO:0000256" key="2">
    <source>
        <dbReference type="ARBA" id="ARBA00022741"/>
    </source>
</evidence>
<evidence type="ECO:0000256" key="4">
    <source>
        <dbReference type="ARBA" id="ARBA00022806"/>
    </source>
</evidence>
<dbReference type="InterPro" id="IPR014013">
    <property type="entry name" value="Helic_SF1/SF2_ATP-bd_DinG/Rad3"/>
</dbReference>
<evidence type="ECO:0000256" key="9">
    <source>
        <dbReference type="ARBA" id="ARBA00023235"/>
    </source>
</evidence>
<feature type="domain" description="Helicase ATP-binding" evidence="11">
    <location>
        <begin position="1"/>
        <end position="131"/>
    </location>
</feature>
<evidence type="ECO:0000256" key="10">
    <source>
        <dbReference type="SAM" id="SignalP"/>
    </source>
</evidence>
<organism evidence="12 13">
    <name type="scientific">Angiostrongylus cantonensis</name>
    <name type="common">Rat lungworm</name>
    <dbReference type="NCBI Taxonomy" id="6313"/>
    <lineage>
        <taxon>Eukaryota</taxon>
        <taxon>Metazoa</taxon>
        <taxon>Ecdysozoa</taxon>
        <taxon>Nematoda</taxon>
        <taxon>Chromadorea</taxon>
        <taxon>Rhabditida</taxon>
        <taxon>Rhabditina</taxon>
        <taxon>Rhabditomorpha</taxon>
        <taxon>Strongyloidea</taxon>
        <taxon>Metastrongylidae</taxon>
        <taxon>Angiostrongylus</taxon>
    </lineage>
</organism>
<reference evidence="13" key="2">
    <citation type="submission" date="2017-02" db="UniProtKB">
        <authorList>
            <consortium name="WormBaseParasite"/>
        </authorList>
    </citation>
    <scope>IDENTIFICATION</scope>
</reference>
<feature type="signal peptide" evidence="10">
    <location>
        <begin position="1"/>
        <end position="18"/>
    </location>
</feature>
<evidence type="ECO:0000256" key="1">
    <source>
        <dbReference type="ARBA" id="ARBA00022723"/>
    </source>
</evidence>
<dbReference type="GO" id="GO:0016818">
    <property type="term" value="F:hydrolase activity, acting on acid anhydrides, in phosphorus-containing anhydrides"/>
    <property type="evidence" value="ECO:0007669"/>
    <property type="project" value="InterPro"/>
</dbReference>
<dbReference type="InterPro" id="IPR010614">
    <property type="entry name" value="RAD3-like_helicase_DEAD"/>
</dbReference>
<evidence type="ECO:0000256" key="3">
    <source>
        <dbReference type="ARBA" id="ARBA00022801"/>
    </source>
</evidence>
<keyword evidence="1" id="KW-0479">Metal-binding</keyword>
<keyword evidence="8" id="KW-0238">DNA-binding</keyword>
<evidence type="ECO:0000256" key="7">
    <source>
        <dbReference type="ARBA" id="ARBA00023014"/>
    </source>
</evidence>
<evidence type="ECO:0000313" key="13">
    <source>
        <dbReference type="WBParaSite" id="ACAC_0001435901-mRNA-1"/>
    </source>
</evidence>
<dbReference type="InterPro" id="IPR045028">
    <property type="entry name" value="DinG/Rad3-like"/>
</dbReference>
<dbReference type="PANTHER" id="PTHR11472:SF34">
    <property type="entry name" value="REGULATOR OF TELOMERE ELONGATION HELICASE 1"/>
    <property type="match status" value="1"/>
</dbReference>
<dbReference type="InterPro" id="IPR027417">
    <property type="entry name" value="P-loop_NTPase"/>
</dbReference>
<accession>A0A0K0DRH0</accession>
<dbReference type="Pfam" id="PF06733">
    <property type="entry name" value="DEAD_2"/>
    <property type="match status" value="1"/>
</dbReference>
<feature type="chain" id="PRO_5005326908" evidence="10">
    <location>
        <begin position="19"/>
        <end position="288"/>
    </location>
</feature>
<evidence type="ECO:0000313" key="12">
    <source>
        <dbReference type="Proteomes" id="UP000035642"/>
    </source>
</evidence>
<dbReference type="GO" id="GO:0070182">
    <property type="term" value="F:DNA polymerase binding"/>
    <property type="evidence" value="ECO:0007669"/>
    <property type="project" value="TreeGrafter"/>
</dbReference>
<dbReference type="InterPro" id="IPR006555">
    <property type="entry name" value="ATP-dep_Helicase_C"/>
</dbReference>
<keyword evidence="2" id="KW-0547">Nucleotide-binding</keyword>
<dbReference type="GO" id="GO:0010569">
    <property type="term" value="P:regulation of double-strand break repair via homologous recombination"/>
    <property type="evidence" value="ECO:0007669"/>
    <property type="project" value="TreeGrafter"/>
</dbReference>
<keyword evidence="10" id="KW-0732">Signal</keyword>
<sequence>MCLVIVSILELFWNTCMGRKAAVFPFRAQVHIDLVCPFFRCRQVQETAELVLLPYNYIVDPQLRKLHKIDLAGSIVIFDEAHNLENICEDVTSVEISSIHITLAIQELKDAIQCLQSEIEEKACEMDRSSVPFGSGVLDAEQQKRSYFQINDAAILLVCFIILVDFLTSYDWFQSQLAQVRSEFTRGVQSKKGAMFFAVCRGKVSEGIDFSDACSRAVCVVGIPFPPLMDIRIHLKRLYLNELKAKDQMTQSAEDWYVTEGYRAVNQAFGRVLRHANDFGVVALLDER</sequence>
<protein>
    <submittedName>
        <fullName evidence="13">Helicase ATP-binding domain-containing protein</fullName>
    </submittedName>
</protein>
<dbReference type="PROSITE" id="PS00690">
    <property type="entry name" value="DEAH_ATP_HELICASE"/>
    <property type="match status" value="1"/>
</dbReference>
<keyword evidence="6" id="KW-0408">Iron</keyword>
<dbReference type="PROSITE" id="PS51193">
    <property type="entry name" value="HELICASE_ATP_BIND_2"/>
    <property type="match status" value="1"/>
</dbReference>
<evidence type="ECO:0000256" key="5">
    <source>
        <dbReference type="ARBA" id="ARBA00022840"/>
    </source>
</evidence>
<dbReference type="Proteomes" id="UP000035642">
    <property type="component" value="Unassembled WGS sequence"/>
</dbReference>
<keyword evidence="12" id="KW-1185">Reference proteome</keyword>
<keyword evidence="5" id="KW-0067">ATP-binding</keyword>
<dbReference type="SMART" id="SM00491">
    <property type="entry name" value="HELICc2"/>
    <property type="match status" value="1"/>
</dbReference>
<dbReference type="InterPro" id="IPR002464">
    <property type="entry name" value="DNA/RNA_helicase_DEAH_CS"/>
</dbReference>
<dbReference type="GO" id="GO:0045910">
    <property type="term" value="P:negative regulation of DNA recombination"/>
    <property type="evidence" value="ECO:0007669"/>
    <property type="project" value="TreeGrafter"/>
</dbReference>
<evidence type="ECO:0000256" key="8">
    <source>
        <dbReference type="ARBA" id="ARBA00023125"/>
    </source>
</evidence>
<evidence type="ECO:0000259" key="11">
    <source>
        <dbReference type="PROSITE" id="PS51193"/>
    </source>
</evidence>
<dbReference type="AlphaFoldDB" id="A0A0K0DRH0"/>
<reference evidence="12" key="1">
    <citation type="submission" date="2012-09" db="EMBL/GenBank/DDBJ databases">
        <authorList>
            <person name="Martin A.A."/>
        </authorList>
    </citation>
    <scope>NUCLEOTIDE SEQUENCE</scope>
</reference>
<keyword evidence="3" id="KW-0378">Hydrolase</keyword>
<dbReference type="GO" id="GO:0005634">
    <property type="term" value="C:nucleus"/>
    <property type="evidence" value="ECO:0007669"/>
    <property type="project" value="TreeGrafter"/>
</dbReference>
<dbReference type="Gene3D" id="3.40.50.300">
    <property type="entry name" value="P-loop containing nucleotide triphosphate hydrolases"/>
    <property type="match status" value="1"/>
</dbReference>
<dbReference type="GO" id="GO:0003677">
    <property type="term" value="F:DNA binding"/>
    <property type="evidence" value="ECO:0007669"/>
    <property type="project" value="UniProtKB-KW"/>
</dbReference>